<dbReference type="PROSITE" id="PS00211">
    <property type="entry name" value="ABC_TRANSPORTER_1"/>
    <property type="match status" value="1"/>
</dbReference>
<evidence type="ECO:0000256" key="2">
    <source>
        <dbReference type="ARBA" id="ARBA00022692"/>
    </source>
</evidence>
<dbReference type="SUPFAM" id="SSF90123">
    <property type="entry name" value="ABC transporter transmembrane region"/>
    <property type="match status" value="1"/>
</dbReference>
<keyword evidence="4 10" id="KW-0067">ATP-binding</keyword>
<feature type="transmembrane region" description="Helical" evidence="7">
    <location>
        <begin position="12"/>
        <end position="34"/>
    </location>
</feature>
<dbReference type="PROSITE" id="PS50929">
    <property type="entry name" value="ABC_TM1F"/>
    <property type="match status" value="1"/>
</dbReference>
<dbReference type="SMART" id="SM00382">
    <property type="entry name" value="AAA"/>
    <property type="match status" value="1"/>
</dbReference>
<dbReference type="GO" id="GO:0016887">
    <property type="term" value="F:ATP hydrolysis activity"/>
    <property type="evidence" value="ECO:0007669"/>
    <property type="project" value="InterPro"/>
</dbReference>
<dbReference type="InterPro" id="IPR027417">
    <property type="entry name" value="P-loop_NTPase"/>
</dbReference>
<evidence type="ECO:0000256" key="3">
    <source>
        <dbReference type="ARBA" id="ARBA00022741"/>
    </source>
</evidence>
<dbReference type="Proteomes" id="UP000488295">
    <property type="component" value="Unassembled WGS sequence"/>
</dbReference>
<evidence type="ECO:0000313" key="10">
    <source>
        <dbReference type="EMBL" id="MTE02807.1"/>
    </source>
</evidence>
<protein>
    <submittedName>
        <fullName evidence="10">ATP-binding cassette domain-containing protein</fullName>
    </submittedName>
</protein>
<feature type="transmembrane region" description="Helical" evidence="7">
    <location>
        <begin position="54"/>
        <end position="79"/>
    </location>
</feature>
<accession>A0A9X4X7R8</accession>
<dbReference type="InterPro" id="IPR025662">
    <property type="entry name" value="Sigma_54_int_dom_ATP-bd_1"/>
</dbReference>
<comment type="caution">
    <text evidence="10">The sequence shown here is derived from an EMBL/GenBank/DDBJ whole genome shotgun (WGS) entry which is preliminary data.</text>
</comment>
<keyword evidence="2 7" id="KW-0812">Transmembrane</keyword>
<dbReference type="GO" id="GO:0005524">
    <property type="term" value="F:ATP binding"/>
    <property type="evidence" value="ECO:0007669"/>
    <property type="project" value="UniProtKB-KW"/>
</dbReference>
<evidence type="ECO:0000313" key="11">
    <source>
        <dbReference type="Proteomes" id="UP000488295"/>
    </source>
</evidence>
<feature type="transmembrane region" description="Helical" evidence="7">
    <location>
        <begin position="158"/>
        <end position="176"/>
    </location>
</feature>
<dbReference type="PROSITE" id="PS00675">
    <property type="entry name" value="SIGMA54_INTERACT_1"/>
    <property type="match status" value="1"/>
</dbReference>
<name>A0A9X4X7R8_LACJH</name>
<evidence type="ECO:0000256" key="6">
    <source>
        <dbReference type="ARBA" id="ARBA00023136"/>
    </source>
</evidence>
<evidence type="ECO:0000259" key="9">
    <source>
        <dbReference type="PROSITE" id="PS50929"/>
    </source>
</evidence>
<dbReference type="GO" id="GO:0005886">
    <property type="term" value="C:plasma membrane"/>
    <property type="evidence" value="ECO:0007669"/>
    <property type="project" value="UniProtKB-SubCell"/>
</dbReference>
<organism evidence="10 11">
    <name type="scientific">Lactobacillus johnsonii</name>
    <dbReference type="NCBI Taxonomy" id="33959"/>
    <lineage>
        <taxon>Bacteria</taxon>
        <taxon>Bacillati</taxon>
        <taxon>Bacillota</taxon>
        <taxon>Bacilli</taxon>
        <taxon>Lactobacillales</taxon>
        <taxon>Lactobacillaceae</taxon>
        <taxon>Lactobacillus</taxon>
    </lineage>
</organism>
<feature type="domain" description="ABC transmembrane type-1" evidence="9">
    <location>
        <begin position="23"/>
        <end position="303"/>
    </location>
</feature>
<dbReference type="InterPro" id="IPR039421">
    <property type="entry name" value="Type_1_exporter"/>
</dbReference>
<evidence type="ECO:0000259" key="8">
    <source>
        <dbReference type="PROSITE" id="PS50893"/>
    </source>
</evidence>
<dbReference type="InterPro" id="IPR003439">
    <property type="entry name" value="ABC_transporter-like_ATP-bd"/>
</dbReference>
<dbReference type="Gene3D" id="3.40.50.300">
    <property type="entry name" value="P-loop containing nucleotide triphosphate hydrolases"/>
    <property type="match status" value="1"/>
</dbReference>
<dbReference type="RefSeq" id="WP_155692409.1">
    <property type="nucleotide sequence ID" value="NZ_WKKC01000008.1"/>
</dbReference>
<dbReference type="InterPro" id="IPR017871">
    <property type="entry name" value="ABC_transporter-like_CS"/>
</dbReference>
<dbReference type="GO" id="GO:0140359">
    <property type="term" value="F:ABC-type transporter activity"/>
    <property type="evidence" value="ECO:0007669"/>
    <property type="project" value="InterPro"/>
</dbReference>
<keyword evidence="3" id="KW-0547">Nucleotide-binding</keyword>
<feature type="transmembrane region" description="Helical" evidence="7">
    <location>
        <begin position="134"/>
        <end position="152"/>
    </location>
</feature>
<dbReference type="Gene3D" id="1.20.1560.10">
    <property type="entry name" value="ABC transporter type 1, transmembrane domain"/>
    <property type="match status" value="1"/>
</dbReference>
<dbReference type="PROSITE" id="PS50893">
    <property type="entry name" value="ABC_TRANSPORTER_2"/>
    <property type="match status" value="1"/>
</dbReference>
<proteinExistence type="predicted"/>
<keyword evidence="6 7" id="KW-0472">Membrane</keyword>
<evidence type="ECO:0000256" key="4">
    <source>
        <dbReference type="ARBA" id="ARBA00022840"/>
    </source>
</evidence>
<comment type="subcellular location">
    <subcellularLocation>
        <location evidence="1">Cell membrane</location>
        <topology evidence="1">Multi-pass membrane protein</topology>
    </subcellularLocation>
</comment>
<reference evidence="10 11" key="1">
    <citation type="submission" date="2019-11" db="EMBL/GenBank/DDBJ databases">
        <title>Gastrointestinal microbiota of Peromyscus leucopus.</title>
        <authorList>
            <person name="Milovic A."/>
            <person name="Bassam K."/>
            <person name="Barbour A.G."/>
        </authorList>
    </citation>
    <scope>NUCLEOTIDE SEQUENCE [LARGE SCALE GENOMIC DNA]</scope>
    <source>
        <strain evidence="10 11">LL8</strain>
    </source>
</reference>
<dbReference type="EMBL" id="WKKC01000008">
    <property type="protein sequence ID" value="MTE02807.1"/>
    <property type="molecule type" value="Genomic_DNA"/>
</dbReference>
<evidence type="ECO:0000256" key="7">
    <source>
        <dbReference type="SAM" id="Phobius"/>
    </source>
</evidence>
<dbReference type="PANTHER" id="PTHR24221:SF654">
    <property type="entry name" value="ATP-BINDING CASSETTE SUB-FAMILY B MEMBER 6"/>
    <property type="match status" value="1"/>
</dbReference>
<dbReference type="AlphaFoldDB" id="A0A9X4X7R8"/>
<evidence type="ECO:0000256" key="1">
    <source>
        <dbReference type="ARBA" id="ARBA00004651"/>
    </source>
</evidence>
<feature type="transmembrane region" description="Helical" evidence="7">
    <location>
        <begin position="244"/>
        <end position="269"/>
    </location>
</feature>
<dbReference type="Pfam" id="PF00005">
    <property type="entry name" value="ABC_tran"/>
    <property type="match status" value="1"/>
</dbReference>
<dbReference type="SUPFAM" id="SSF52540">
    <property type="entry name" value="P-loop containing nucleoside triphosphate hydrolases"/>
    <property type="match status" value="1"/>
</dbReference>
<sequence length="539" mass="61228">MKEKEVQINLKWVLSVLPVNLIVIIIILAVTSSFEGVINGYVLGQMTNISFHNFANVETFLLLVFTAYLITYVSAYLFLLTNQKAIQYLNEKLKYTFFTSDFYKQKDLNVSSSDVINKVTSISNQIQKQYFQPLFNLIQCLMTIISTTIVVLKTNLLLGLIYIILSLLSMVPNQIGKKRMNQKMDSWSECNSSLITVMKDIFQGKNEIRKFDVKNLFFRKFISTLSEEEERYFQLNRVQFSVQFCAWMCSIIADIIPMGVGLLMVAYHLDGVEIGTIVTLSLTADHVLGGIREFSSYQTQITSTKNIRNIKIIQDDTDKAVKTTSQNQLSVNGISFARDKKLIFKHVNLQMKDRDKVIITGDSGVGKSTLLNIISGQLTPISGQVKFGQGSIALSDSVLISQKPWLFKGTIAENLSLYQSFSEKRLIKVLKEVHLWKELGVQPLNFEVESNGTNLSGGQAQRLVIARGLLRKKNLFLLDEITSSLDKENSAKIRTLIYQLPVMMIEVAHNIDFNLVKKYKIKIYTLTKDGIINERHLEN</sequence>
<dbReference type="InterPro" id="IPR003593">
    <property type="entry name" value="AAA+_ATPase"/>
</dbReference>
<feature type="domain" description="ABC transporter" evidence="8">
    <location>
        <begin position="329"/>
        <end position="539"/>
    </location>
</feature>
<dbReference type="GO" id="GO:0034040">
    <property type="term" value="F:ATPase-coupled lipid transmembrane transporter activity"/>
    <property type="evidence" value="ECO:0007669"/>
    <property type="project" value="TreeGrafter"/>
</dbReference>
<dbReference type="PANTHER" id="PTHR24221">
    <property type="entry name" value="ATP-BINDING CASSETTE SUB-FAMILY B"/>
    <property type="match status" value="1"/>
</dbReference>
<dbReference type="InterPro" id="IPR036640">
    <property type="entry name" value="ABC1_TM_sf"/>
</dbReference>
<keyword evidence="5 7" id="KW-1133">Transmembrane helix</keyword>
<gene>
    <name evidence="10" type="ORF">GJU95_03310</name>
</gene>
<evidence type="ECO:0000256" key="5">
    <source>
        <dbReference type="ARBA" id="ARBA00022989"/>
    </source>
</evidence>
<dbReference type="InterPro" id="IPR011527">
    <property type="entry name" value="ABC1_TM_dom"/>
</dbReference>